<dbReference type="AlphaFoldDB" id="A0A834L871"/>
<dbReference type="EMBL" id="WJXA01000012">
    <property type="protein sequence ID" value="KAF7123378.1"/>
    <property type="molecule type" value="Genomic_DNA"/>
</dbReference>
<keyword evidence="3" id="KW-1185">Reference proteome</keyword>
<evidence type="ECO:0000313" key="2">
    <source>
        <dbReference type="EMBL" id="KAF7123378.1"/>
    </source>
</evidence>
<dbReference type="Proteomes" id="UP000626092">
    <property type="component" value="Unassembled WGS sequence"/>
</dbReference>
<feature type="region of interest" description="Disordered" evidence="1">
    <location>
        <begin position="1"/>
        <end position="31"/>
    </location>
</feature>
<organism evidence="2 3">
    <name type="scientific">Rhododendron simsii</name>
    <name type="common">Sims's rhododendron</name>
    <dbReference type="NCBI Taxonomy" id="118357"/>
    <lineage>
        <taxon>Eukaryota</taxon>
        <taxon>Viridiplantae</taxon>
        <taxon>Streptophyta</taxon>
        <taxon>Embryophyta</taxon>
        <taxon>Tracheophyta</taxon>
        <taxon>Spermatophyta</taxon>
        <taxon>Magnoliopsida</taxon>
        <taxon>eudicotyledons</taxon>
        <taxon>Gunneridae</taxon>
        <taxon>Pentapetalae</taxon>
        <taxon>asterids</taxon>
        <taxon>Ericales</taxon>
        <taxon>Ericaceae</taxon>
        <taxon>Ericoideae</taxon>
        <taxon>Rhodoreae</taxon>
        <taxon>Rhododendron</taxon>
    </lineage>
</organism>
<sequence>MESSKTASAVTGAPPLENKTSAVSDARSAPVEILPNPSEAASMRAAELQIKPKPYVHLSAHTNIGNQSTSLVLPTFECEEAPVVRSEMLLLGTDLVRSRSLVCTDQSSEEDAVDGFLEREDCLESSPGLVVLTFLWMMIDYRTMAMKRIQNTCFPLMEIEGD</sequence>
<comment type="caution">
    <text evidence="2">The sequence shown here is derived from an EMBL/GenBank/DDBJ whole genome shotgun (WGS) entry which is preliminary data.</text>
</comment>
<proteinExistence type="predicted"/>
<dbReference type="OrthoDB" id="361630at2759"/>
<evidence type="ECO:0000313" key="3">
    <source>
        <dbReference type="Proteomes" id="UP000626092"/>
    </source>
</evidence>
<name>A0A834L871_RHOSS</name>
<accession>A0A834L871</accession>
<protein>
    <submittedName>
        <fullName evidence="2">Uncharacterized protein</fullName>
    </submittedName>
</protein>
<reference evidence="2" key="1">
    <citation type="submission" date="2019-11" db="EMBL/GenBank/DDBJ databases">
        <authorList>
            <person name="Liu Y."/>
            <person name="Hou J."/>
            <person name="Li T.-Q."/>
            <person name="Guan C.-H."/>
            <person name="Wu X."/>
            <person name="Wu H.-Z."/>
            <person name="Ling F."/>
            <person name="Zhang R."/>
            <person name="Shi X.-G."/>
            <person name="Ren J.-P."/>
            <person name="Chen E.-F."/>
            <person name="Sun J.-M."/>
        </authorList>
    </citation>
    <scope>NUCLEOTIDE SEQUENCE</scope>
    <source>
        <strain evidence="2">Adult_tree_wgs_1</strain>
        <tissue evidence="2">Leaves</tissue>
    </source>
</reference>
<gene>
    <name evidence="2" type="ORF">RHSIM_Rhsim12G0182000</name>
</gene>
<evidence type="ECO:0000256" key="1">
    <source>
        <dbReference type="SAM" id="MobiDB-lite"/>
    </source>
</evidence>